<dbReference type="Proteomes" id="UP000630445">
    <property type="component" value="Unassembled WGS sequence"/>
</dbReference>
<evidence type="ECO:0000313" key="5">
    <source>
        <dbReference type="Proteomes" id="UP000630445"/>
    </source>
</evidence>
<dbReference type="OrthoDB" id="415532at2759"/>
<feature type="compositionally biased region" description="Basic and acidic residues" evidence="1">
    <location>
        <begin position="153"/>
        <end position="173"/>
    </location>
</feature>
<comment type="caution">
    <text evidence="4">The sequence shown here is derived from an EMBL/GenBank/DDBJ whole genome shotgun (WGS) entry which is preliminary data.</text>
</comment>
<gene>
    <name evidence="3" type="ORF">CNMCM5793_008566</name>
    <name evidence="4" type="ORF">CNMCM6106_009424</name>
</gene>
<evidence type="ECO:0000256" key="1">
    <source>
        <dbReference type="SAM" id="MobiDB-lite"/>
    </source>
</evidence>
<evidence type="ECO:0000313" key="4">
    <source>
        <dbReference type="EMBL" id="KAF7174600.1"/>
    </source>
</evidence>
<dbReference type="PANTHER" id="PTHR33119:SF1">
    <property type="entry name" value="FE2OG DIOXYGENASE DOMAIN-CONTAINING PROTEIN"/>
    <property type="match status" value="1"/>
</dbReference>
<feature type="domain" description="DUF4246" evidence="2">
    <location>
        <begin position="1"/>
        <end position="134"/>
    </location>
</feature>
<sequence>MLNEHIVATAVYYYDVVNISGAKISFEQEAIIDNNSFNINNEYFINRVWDIHCEVPEDGESWWLPKALQTLGTITISSGQFLAWPNTLRSKAESFSLEDPSRPGHLRSVTLWLVDPHYRICSTRNVPPQRRDWAGTPSRSTEDNDGTFMTPERAQEVRERTTAERKSTTEKLNNEPGVGVYDYAFFYHEHVWPQ</sequence>
<dbReference type="InterPro" id="IPR025340">
    <property type="entry name" value="DUF4246"/>
</dbReference>
<evidence type="ECO:0000313" key="6">
    <source>
        <dbReference type="Proteomes" id="UP000662466"/>
    </source>
</evidence>
<proteinExistence type="predicted"/>
<dbReference type="EMBL" id="JACBAF010001372">
    <property type="protein sequence ID" value="KAF7174600.1"/>
    <property type="molecule type" value="Genomic_DNA"/>
</dbReference>
<name>A0A8H6QJ72_9EURO</name>
<reference evidence="4" key="1">
    <citation type="submission" date="2020-06" db="EMBL/GenBank/DDBJ databases">
        <title>Draft genome sequences of strains closely related to Aspergillus parafelis and Aspergillus hiratsukae.</title>
        <authorList>
            <person name="Dos Santos R.A.C."/>
            <person name="Rivero-Menendez O."/>
            <person name="Steenwyk J.L."/>
            <person name="Mead M.E."/>
            <person name="Goldman G.H."/>
            <person name="Alastruey-Izquierdo A."/>
            <person name="Rokas A."/>
        </authorList>
    </citation>
    <scope>NUCLEOTIDE SEQUENCE</scope>
    <source>
        <strain evidence="3">CNM-CM5793</strain>
        <strain evidence="4">CNM-CM6106</strain>
    </source>
</reference>
<dbReference type="InterPro" id="IPR049192">
    <property type="entry name" value="DUF4246_C"/>
</dbReference>
<feature type="region of interest" description="Disordered" evidence="1">
    <location>
        <begin position="129"/>
        <end position="173"/>
    </location>
</feature>
<dbReference type="AlphaFoldDB" id="A0A8H6QJ72"/>
<evidence type="ECO:0000259" key="2">
    <source>
        <dbReference type="Pfam" id="PF14033"/>
    </source>
</evidence>
<keyword evidence="5" id="KW-1185">Reference proteome</keyword>
<dbReference type="PANTHER" id="PTHR33119">
    <property type="entry name" value="IFI3P"/>
    <property type="match status" value="1"/>
</dbReference>
<dbReference type="Proteomes" id="UP000662466">
    <property type="component" value="Unassembled WGS sequence"/>
</dbReference>
<protein>
    <recommendedName>
        <fullName evidence="2">DUF4246 domain-containing protein</fullName>
    </recommendedName>
</protein>
<dbReference type="EMBL" id="JACBAD010001364">
    <property type="protein sequence ID" value="KAF7142167.1"/>
    <property type="molecule type" value="Genomic_DNA"/>
</dbReference>
<accession>A0A8H6QJ72</accession>
<dbReference type="Pfam" id="PF14033">
    <property type="entry name" value="DUF4246"/>
    <property type="match status" value="1"/>
</dbReference>
<evidence type="ECO:0000313" key="3">
    <source>
        <dbReference type="EMBL" id="KAF7142167.1"/>
    </source>
</evidence>
<organism evidence="4 6">
    <name type="scientific">Aspergillus hiratsukae</name>
    <dbReference type="NCBI Taxonomy" id="1194566"/>
    <lineage>
        <taxon>Eukaryota</taxon>
        <taxon>Fungi</taxon>
        <taxon>Dikarya</taxon>
        <taxon>Ascomycota</taxon>
        <taxon>Pezizomycotina</taxon>
        <taxon>Eurotiomycetes</taxon>
        <taxon>Eurotiomycetidae</taxon>
        <taxon>Eurotiales</taxon>
        <taxon>Aspergillaceae</taxon>
        <taxon>Aspergillus</taxon>
        <taxon>Aspergillus subgen. Fumigati</taxon>
    </lineage>
</organism>